<dbReference type="InterPro" id="IPR001444">
    <property type="entry name" value="Flag_bb_rod_N"/>
</dbReference>
<protein>
    <recommendedName>
        <fullName evidence="3 6">Flagellar basal body rod protein FlgB</fullName>
    </recommendedName>
</protein>
<dbReference type="GO" id="GO:0030694">
    <property type="term" value="C:bacterial-type flagellum basal body, rod"/>
    <property type="evidence" value="ECO:0007669"/>
    <property type="project" value="InterPro"/>
</dbReference>
<sequence length="128" mass="14693">MNQFFGNAISMAERSLDFLWAKQQVVTNNIANVDTPGYKTKYVTFEETFRNRLKAAAETGDREQVQQAIETSSWQVHNTQNETSRLDGNNVDSDVELMELTRTTLQYQYLLHSVNSDITRLRTAIKGQ</sequence>
<keyword evidence="8" id="KW-0282">Flagellum</keyword>
<dbReference type="InterPro" id="IPR006300">
    <property type="entry name" value="FlgB"/>
</dbReference>
<evidence type="ECO:0000313" key="9">
    <source>
        <dbReference type="Proteomes" id="UP000602647"/>
    </source>
</evidence>
<dbReference type="GO" id="GO:0071978">
    <property type="term" value="P:bacterial-type flagellum-dependent swarming motility"/>
    <property type="evidence" value="ECO:0007669"/>
    <property type="project" value="TreeGrafter"/>
</dbReference>
<comment type="subcellular location">
    <subcellularLocation>
        <location evidence="1 6">Bacterial flagellum basal body</location>
    </subcellularLocation>
</comment>
<evidence type="ECO:0000256" key="5">
    <source>
        <dbReference type="ARBA" id="ARBA00024934"/>
    </source>
</evidence>
<evidence type="ECO:0000256" key="2">
    <source>
        <dbReference type="ARBA" id="ARBA00009677"/>
    </source>
</evidence>
<comment type="subunit">
    <text evidence="6">The basal body constitutes a major portion of the flagellar organelle and consists of a number of rings mounted on a central rod.</text>
</comment>
<keyword evidence="9" id="KW-1185">Reference proteome</keyword>
<accession>A0A923NJ91</accession>
<dbReference type="PANTHER" id="PTHR30435:SF12">
    <property type="entry name" value="FLAGELLAR BASAL BODY ROD PROTEIN FLGB"/>
    <property type="match status" value="1"/>
</dbReference>
<comment type="function">
    <text evidence="5 6">Structural component of flagellum, the bacterial motility apparatus. Part of the rod structure of flagellar basal body.</text>
</comment>
<dbReference type="PANTHER" id="PTHR30435">
    <property type="entry name" value="FLAGELLAR PROTEIN"/>
    <property type="match status" value="1"/>
</dbReference>
<dbReference type="NCBIfam" id="TIGR01396">
    <property type="entry name" value="FlgB"/>
    <property type="match status" value="1"/>
</dbReference>
<dbReference type="Pfam" id="PF00460">
    <property type="entry name" value="Flg_bb_rod"/>
    <property type="match status" value="1"/>
</dbReference>
<evidence type="ECO:0000256" key="4">
    <source>
        <dbReference type="ARBA" id="ARBA00023143"/>
    </source>
</evidence>
<dbReference type="Proteomes" id="UP000602647">
    <property type="component" value="Unassembled WGS sequence"/>
</dbReference>
<evidence type="ECO:0000256" key="1">
    <source>
        <dbReference type="ARBA" id="ARBA00004117"/>
    </source>
</evidence>
<proteinExistence type="inferred from homology"/>
<gene>
    <name evidence="8" type="primary">flgB</name>
    <name evidence="8" type="ORF">H9L42_00460</name>
</gene>
<dbReference type="RefSeq" id="WP_187301502.1">
    <property type="nucleotide sequence ID" value="NZ_JACRYT010000001.1"/>
</dbReference>
<comment type="similarity">
    <text evidence="2 6">Belongs to the flagella basal body rod proteins family.</text>
</comment>
<evidence type="ECO:0000256" key="3">
    <source>
        <dbReference type="ARBA" id="ARBA00014376"/>
    </source>
</evidence>
<comment type="caution">
    <text evidence="8">The sequence shown here is derived from an EMBL/GenBank/DDBJ whole genome shotgun (WGS) entry which is preliminary data.</text>
</comment>
<evidence type="ECO:0000313" key="8">
    <source>
        <dbReference type="EMBL" id="MBC6678302.1"/>
    </source>
</evidence>
<feature type="domain" description="Flagellar basal body rod protein N-terminal" evidence="7">
    <location>
        <begin position="21"/>
        <end position="39"/>
    </location>
</feature>
<keyword evidence="8" id="KW-0966">Cell projection</keyword>
<evidence type="ECO:0000256" key="6">
    <source>
        <dbReference type="PIRNR" id="PIRNR002889"/>
    </source>
</evidence>
<evidence type="ECO:0000259" key="7">
    <source>
        <dbReference type="Pfam" id="PF00460"/>
    </source>
</evidence>
<keyword evidence="4 6" id="KW-0975">Bacterial flagellum</keyword>
<keyword evidence="8" id="KW-0969">Cilium</keyword>
<dbReference type="EMBL" id="JACRYT010000001">
    <property type="protein sequence ID" value="MBC6678302.1"/>
    <property type="molecule type" value="Genomic_DNA"/>
</dbReference>
<dbReference type="PIRSF" id="PIRSF002889">
    <property type="entry name" value="Rod_FlgB"/>
    <property type="match status" value="1"/>
</dbReference>
<reference evidence="8" key="1">
    <citation type="submission" date="2020-08" db="EMBL/GenBank/DDBJ databases">
        <title>Genome public.</title>
        <authorList>
            <person name="Liu C."/>
            <person name="Sun Q."/>
        </authorList>
    </citation>
    <scope>NUCLEOTIDE SEQUENCE</scope>
    <source>
        <strain evidence="8">BX12</strain>
    </source>
</reference>
<name>A0A923NJ91_9FIRM</name>
<organism evidence="8 9">
    <name type="scientific">Zhenpiania hominis</name>
    <dbReference type="NCBI Taxonomy" id="2763644"/>
    <lineage>
        <taxon>Bacteria</taxon>
        <taxon>Bacillati</taxon>
        <taxon>Bacillota</taxon>
        <taxon>Clostridia</taxon>
        <taxon>Peptostreptococcales</taxon>
        <taxon>Anaerovoracaceae</taxon>
        <taxon>Zhenpiania</taxon>
    </lineage>
</organism>
<dbReference type="AlphaFoldDB" id="A0A923NJ91"/>